<sequence>MNEVVERILKAYQSMCPLDAERTADSRKKISRYIESLASAGQRDAEQLTIYGWAYLTELYEGYDPRFTGC</sequence>
<proteinExistence type="predicted"/>
<gene>
    <name evidence="1" type="ORF">SAMN05444159_6563</name>
</gene>
<organism evidence="1 2">
    <name type="scientific">Bradyrhizobium lablabi</name>
    <dbReference type="NCBI Taxonomy" id="722472"/>
    <lineage>
        <taxon>Bacteria</taxon>
        <taxon>Pseudomonadati</taxon>
        <taxon>Pseudomonadota</taxon>
        <taxon>Alphaproteobacteria</taxon>
        <taxon>Hyphomicrobiales</taxon>
        <taxon>Nitrobacteraceae</taxon>
        <taxon>Bradyrhizobium</taxon>
    </lineage>
</organism>
<dbReference type="EMBL" id="LT670844">
    <property type="protein sequence ID" value="SHL69173.1"/>
    <property type="molecule type" value="Genomic_DNA"/>
</dbReference>
<accession>A0A1M7CPZ8</accession>
<dbReference type="Proteomes" id="UP000189935">
    <property type="component" value="Chromosome I"/>
</dbReference>
<reference evidence="1 2" key="1">
    <citation type="submission" date="2016-11" db="EMBL/GenBank/DDBJ databases">
        <authorList>
            <person name="Jaros S."/>
            <person name="Januszkiewicz K."/>
            <person name="Wedrychowicz H."/>
        </authorList>
    </citation>
    <scope>NUCLEOTIDE SEQUENCE [LARGE SCALE GENOMIC DNA]</scope>
    <source>
        <strain evidence="1 2">GAS499</strain>
    </source>
</reference>
<evidence type="ECO:0000313" key="2">
    <source>
        <dbReference type="Proteomes" id="UP000189935"/>
    </source>
</evidence>
<name>A0A1M7CPZ8_9BRAD</name>
<protein>
    <submittedName>
        <fullName evidence="1">Uncharacterized protein</fullName>
    </submittedName>
</protein>
<evidence type="ECO:0000313" key="1">
    <source>
        <dbReference type="EMBL" id="SHL69173.1"/>
    </source>
</evidence>
<dbReference type="RefSeq" id="WP_079543724.1">
    <property type="nucleotide sequence ID" value="NZ_LT670844.1"/>
</dbReference>
<dbReference type="AlphaFoldDB" id="A0A1M7CPZ8"/>